<dbReference type="Gene3D" id="3.40.50.300">
    <property type="entry name" value="P-loop containing nucleotide triphosphate hydrolases"/>
    <property type="match status" value="1"/>
</dbReference>
<accession>A0ABT5RVD5</accession>
<dbReference type="PRINTS" id="PR00315">
    <property type="entry name" value="ELONGATNFCT"/>
</dbReference>
<dbReference type="InterPro" id="IPR000640">
    <property type="entry name" value="EFG_V-like"/>
</dbReference>
<dbReference type="NCBIfam" id="TIGR01393">
    <property type="entry name" value="lepA"/>
    <property type="match status" value="1"/>
</dbReference>
<comment type="caution">
    <text evidence="8">The sequence shown here is derived from an EMBL/GenBank/DDBJ whole genome shotgun (WGS) entry which is preliminary data.</text>
</comment>
<dbReference type="InterPro" id="IPR035647">
    <property type="entry name" value="EFG_III/V"/>
</dbReference>
<dbReference type="InterPro" id="IPR038363">
    <property type="entry name" value="LepA_C_sf"/>
</dbReference>
<keyword evidence="9" id="KW-1185">Reference proteome</keyword>
<dbReference type="GO" id="GO:0003746">
    <property type="term" value="F:translation elongation factor activity"/>
    <property type="evidence" value="ECO:0007669"/>
    <property type="project" value="UniProtKB-KW"/>
</dbReference>
<evidence type="ECO:0000259" key="7">
    <source>
        <dbReference type="PROSITE" id="PS51722"/>
    </source>
</evidence>
<dbReference type="Gene3D" id="3.30.70.240">
    <property type="match status" value="1"/>
</dbReference>
<name>A0ABT5RVD5_9BURK</name>
<keyword evidence="2 6" id="KW-0547">Nucleotide-binding</keyword>
<evidence type="ECO:0000256" key="4">
    <source>
        <dbReference type="ARBA" id="ARBA00022917"/>
    </source>
</evidence>
<comment type="catalytic activity">
    <reaction evidence="6">
        <text>GTP + H2O = GDP + phosphate + H(+)</text>
        <dbReference type="Rhea" id="RHEA:19669"/>
        <dbReference type="ChEBI" id="CHEBI:15377"/>
        <dbReference type="ChEBI" id="CHEBI:15378"/>
        <dbReference type="ChEBI" id="CHEBI:37565"/>
        <dbReference type="ChEBI" id="CHEBI:43474"/>
        <dbReference type="ChEBI" id="CHEBI:58189"/>
        <dbReference type="EC" id="3.6.5.n1"/>
    </reaction>
</comment>
<organism evidence="8 9">
    <name type="scientific">Acidovorax benzenivorans</name>
    <dbReference type="NCBI Taxonomy" id="2987520"/>
    <lineage>
        <taxon>Bacteria</taxon>
        <taxon>Pseudomonadati</taxon>
        <taxon>Pseudomonadota</taxon>
        <taxon>Betaproteobacteria</taxon>
        <taxon>Burkholderiales</taxon>
        <taxon>Comamonadaceae</taxon>
        <taxon>Acidovorax</taxon>
    </lineage>
</organism>
<dbReference type="InterPro" id="IPR027417">
    <property type="entry name" value="P-loop_NTPase"/>
</dbReference>
<dbReference type="Gene3D" id="2.40.30.10">
    <property type="entry name" value="Translation factors"/>
    <property type="match status" value="1"/>
</dbReference>
<dbReference type="PANTHER" id="PTHR43512:SF4">
    <property type="entry name" value="TRANSLATION FACTOR GUF1 HOMOLOG, CHLOROPLASTIC"/>
    <property type="match status" value="1"/>
</dbReference>
<dbReference type="HAMAP" id="MF_00071">
    <property type="entry name" value="LepA"/>
    <property type="match status" value="1"/>
</dbReference>
<dbReference type="PANTHER" id="PTHR43512">
    <property type="entry name" value="TRANSLATION FACTOR GUF1-RELATED"/>
    <property type="match status" value="1"/>
</dbReference>
<reference evidence="8" key="1">
    <citation type="submission" date="2022-10" db="EMBL/GenBank/DDBJ databases">
        <title>Description of microaerobic benzene degrading bacteria.</title>
        <authorList>
            <person name="Bedics A."/>
            <person name="Tancsics A."/>
            <person name="Banerjee S."/>
        </authorList>
    </citation>
    <scope>NUCLEOTIDE SEQUENCE</scope>
    <source>
        <strain evidence="8">D2M1</strain>
    </source>
</reference>
<keyword evidence="6" id="KW-0472">Membrane</keyword>
<sequence>MNHIRNFSIIAHIDHGKSTLADRLIQRCGGLADREMEAQVLDSMDIEKERGITIKAQTAALQYKAQDGQVYNLNLIDTPGHVDFSYEVSRSLSACEGALLVVDASQGVEAQTVANCYTALDLGVEVVPVLNKMDLPNADPDNAKAEIEDVIGIDATDAIPCSAKTGMGIDEILEAIVAKVPAPRGNADGPLRAMIIDSWFDSYVGVVMLVRVVDGRLLKGERIKMMATGAVYNADNLGVFTPANEPRNSLDAGQVGYIIAGIKELQAAKVGDTITLEKKLPNNAGPATEALPGFKEIQPQVFAGLYPTEASEYDSLRDALEKLKLNDASLHYEPEVSQALGFGFRCGFLGLLHMEIVQERLEREFDQDLITTAPSVVYEVVKADGEVIMVENPSKMPDQGRLEEIREPIVTVHLYMPQDYVGPVMTLANQKRGVQMNMAYHGRQVMLTYEMPLGEIVLDFFDKLKSVSRGYASMDYEFKEYRASDVVKVDILLNGEKVDALSIIVHRSQSQYRGRAVVAKMREIISRQMYDVAIQAAIGANIIARETIKALRKNVLAKCYGGDITRKRKLLEKQKAGKKRMKQIGSVEVPQEAFLAILQVED</sequence>
<dbReference type="InterPro" id="IPR000795">
    <property type="entry name" value="T_Tr_GTP-bd_dom"/>
</dbReference>
<evidence type="ECO:0000256" key="6">
    <source>
        <dbReference type="HAMAP-Rule" id="MF_00071"/>
    </source>
</evidence>
<dbReference type="RefSeq" id="WP_121943428.1">
    <property type="nucleotide sequence ID" value="NZ_JAPCKI010000003.1"/>
</dbReference>
<dbReference type="InterPro" id="IPR004161">
    <property type="entry name" value="EFTu-like_2"/>
</dbReference>
<dbReference type="InterPro" id="IPR013842">
    <property type="entry name" value="LepA_CTD"/>
</dbReference>
<dbReference type="Pfam" id="PF00009">
    <property type="entry name" value="GTP_EFTU"/>
    <property type="match status" value="1"/>
</dbReference>
<dbReference type="SMART" id="SM00838">
    <property type="entry name" value="EFG_C"/>
    <property type="match status" value="1"/>
</dbReference>
<dbReference type="SUPFAM" id="SSF54980">
    <property type="entry name" value="EF-G C-terminal domain-like"/>
    <property type="match status" value="2"/>
</dbReference>
<comment type="similarity">
    <text evidence="1 6">Belongs to the TRAFAC class translation factor GTPase superfamily. Classic translation factor GTPase family. LepA subfamily.</text>
</comment>
<proteinExistence type="inferred from homology"/>
<dbReference type="PROSITE" id="PS51722">
    <property type="entry name" value="G_TR_2"/>
    <property type="match status" value="1"/>
</dbReference>
<dbReference type="InterPro" id="IPR009000">
    <property type="entry name" value="Transl_B-barrel_sf"/>
</dbReference>
<dbReference type="NCBIfam" id="TIGR00231">
    <property type="entry name" value="small_GTP"/>
    <property type="match status" value="1"/>
</dbReference>
<keyword evidence="8" id="KW-0251">Elongation factor</keyword>
<dbReference type="InterPro" id="IPR031157">
    <property type="entry name" value="G_TR_CS"/>
</dbReference>
<dbReference type="SUPFAM" id="SSF50447">
    <property type="entry name" value="Translation proteins"/>
    <property type="match status" value="1"/>
</dbReference>
<dbReference type="PROSITE" id="PS00301">
    <property type="entry name" value="G_TR_1"/>
    <property type="match status" value="1"/>
</dbReference>
<evidence type="ECO:0000313" key="9">
    <source>
        <dbReference type="Proteomes" id="UP001148932"/>
    </source>
</evidence>
<dbReference type="Pfam" id="PF03144">
    <property type="entry name" value="GTP_EFTU_D2"/>
    <property type="match status" value="1"/>
</dbReference>
<evidence type="ECO:0000256" key="2">
    <source>
        <dbReference type="ARBA" id="ARBA00022741"/>
    </source>
</evidence>
<dbReference type="CDD" id="cd01890">
    <property type="entry name" value="LepA"/>
    <property type="match status" value="1"/>
</dbReference>
<dbReference type="Proteomes" id="UP001148932">
    <property type="component" value="Unassembled WGS sequence"/>
</dbReference>
<dbReference type="EC" id="3.6.5.n1" evidence="6"/>
<evidence type="ECO:0000256" key="1">
    <source>
        <dbReference type="ARBA" id="ARBA00005454"/>
    </source>
</evidence>
<protein>
    <recommendedName>
        <fullName evidence="6">Elongation factor 4</fullName>
        <shortName evidence="6">EF-4</shortName>
        <ecNumber evidence="6">3.6.5.n1</ecNumber>
    </recommendedName>
    <alternativeName>
        <fullName evidence="6">Ribosomal back-translocase LepA</fullName>
    </alternativeName>
</protein>
<dbReference type="CDD" id="cd16260">
    <property type="entry name" value="EF4_III"/>
    <property type="match status" value="1"/>
</dbReference>
<evidence type="ECO:0000256" key="5">
    <source>
        <dbReference type="ARBA" id="ARBA00023134"/>
    </source>
</evidence>
<keyword evidence="3 6" id="KW-0378">Hydrolase</keyword>
<dbReference type="Gene3D" id="3.30.70.870">
    <property type="entry name" value="Elongation Factor G (Translational Gtpase), domain 3"/>
    <property type="match status" value="1"/>
</dbReference>
<dbReference type="GO" id="GO:0016787">
    <property type="term" value="F:hydrolase activity"/>
    <property type="evidence" value="ECO:0007669"/>
    <property type="project" value="UniProtKB-KW"/>
</dbReference>
<dbReference type="InterPro" id="IPR005225">
    <property type="entry name" value="Small_GTP-bd"/>
</dbReference>
<dbReference type="Pfam" id="PF06421">
    <property type="entry name" value="LepA_C"/>
    <property type="match status" value="1"/>
</dbReference>
<dbReference type="Pfam" id="PF00679">
    <property type="entry name" value="EFG_C"/>
    <property type="match status" value="1"/>
</dbReference>
<comment type="function">
    <text evidence="6">Required for accurate and efficient protein synthesis under certain stress conditions. May act as a fidelity factor of the translation reaction, by catalyzing a one-codon backward translocation of tRNAs on improperly translocated ribosomes. Back-translocation proceeds from a post-translocation (POST) complex to a pre-translocation (PRE) complex, thus giving elongation factor G a second chance to translocate the tRNAs correctly. Binds to ribosomes in a GTP-dependent manner.</text>
</comment>
<comment type="subcellular location">
    <subcellularLocation>
        <location evidence="6">Cell membrane</location>
        <topology evidence="6">Peripheral membrane protein</topology>
        <orientation evidence="6">Cytoplasmic side</orientation>
    </subcellularLocation>
</comment>
<feature type="domain" description="Tr-type G" evidence="7">
    <location>
        <begin position="2"/>
        <end position="184"/>
    </location>
</feature>
<feature type="binding site" evidence="6">
    <location>
        <begin position="131"/>
        <end position="134"/>
    </location>
    <ligand>
        <name>GTP</name>
        <dbReference type="ChEBI" id="CHEBI:37565"/>
    </ligand>
</feature>
<keyword evidence="5 6" id="KW-0342">GTP-binding</keyword>
<feature type="binding site" evidence="6">
    <location>
        <begin position="14"/>
        <end position="19"/>
    </location>
    <ligand>
        <name>GTP</name>
        <dbReference type="ChEBI" id="CHEBI:37565"/>
    </ligand>
</feature>
<dbReference type="InterPro" id="IPR035654">
    <property type="entry name" value="LepA_IV"/>
</dbReference>
<dbReference type="EMBL" id="JAPCKI010000003">
    <property type="protein sequence ID" value="MDD2177141.1"/>
    <property type="molecule type" value="Genomic_DNA"/>
</dbReference>
<dbReference type="Gene3D" id="3.30.70.2570">
    <property type="entry name" value="Elongation factor 4, C-terminal domain"/>
    <property type="match status" value="1"/>
</dbReference>
<gene>
    <name evidence="6 8" type="primary">lepA</name>
    <name evidence="8" type="ORF">OIN59_06815</name>
</gene>
<dbReference type="InterPro" id="IPR006297">
    <property type="entry name" value="EF-4"/>
</dbReference>
<keyword evidence="6" id="KW-1003">Cell membrane</keyword>
<evidence type="ECO:0000313" key="8">
    <source>
        <dbReference type="EMBL" id="MDD2177141.1"/>
    </source>
</evidence>
<keyword evidence="4 6" id="KW-0648">Protein biosynthesis</keyword>
<dbReference type="SUPFAM" id="SSF52540">
    <property type="entry name" value="P-loop containing nucleoside triphosphate hydrolases"/>
    <property type="match status" value="1"/>
</dbReference>
<evidence type="ECO:0000256" key="3">
    <source>
        <dbReference type="ARBA" id="ARBA00022801"/>
    </source>
</evidence>
<dbReference type="CDD" id="cd03709">
    <property type="entry name" value="lepA_C"/>
    <property type="match status" value="1"/>
</dbReference>